<reference evidence="2 3" key="1">
    <citation type="submission" date="2022-05" db="EMBL/GenBank/DDBJ databases">
        <title>Chromosome-level reference genomes for two strains of Caenorhabditis briggsae: an improved platform for comparative genomics.</title>
        <authorList>
            <person name="Stevens L."/>
            <person name="Andersen E.C."/>
        </authorList>
    </citation>
    <scope>NUCLEOTIDE SEQUENCE [LARGE SCALE GENOMIC DNA]</scope>
    <source>
        <strain evidence="2">QX1410_ONT</strain>
        <tissue evidence="2">Whole-organism</tissue>
    </source>
</reference>
<feature type="signal peptide" evidence="1">
    <location>
        <begin position="1"/>
        <end position="20"/>
    </location>
</feature>
<proteinExistence type="predicted"/>
<gene>
    <name evidence="2" type="ORF">L3Y34_013736</name>
</gene>
<evidence type="ECO:0000256" key="1">
    <source>
        <dbReference type="SAM" id="SignalP"/>
    </source>
</evidence>
<keyword evidence="1" id="KW-0732">Signal</keyword>
<dbReference type="EMBL" id="CP090896">
    <property type="protein sequence ID" value="ULT85191.1"/>
    <property type="molecule type" value="Genomic_DNA"/>
</dbReference>
<evidence type="ECO:0000313" key="2">
    <source>
        <dbReference type="EMBL" id="ULT85191.1"/>
    </source>
</evidence>
<name>A0AAE9A2C1_CAEBR</name>
<dbReference type="AlphaFoldDB" id="A0AAE9A2C1"/>
<evidence type="ECO:0000313" key="3">
    <source>
        <dbReference type="Proteomes" id="UP000827892"/>
    </source>
</evidence>
<accession>A0AAE9A2C1</accession>
<protein>
    <submittedName>
        <fullName evidence="2">Uncharacterized protein</fullName>
    </submittedName>
</protein>
<organism evidence="2 3">
    <name type="scientific">Caenorhabditis briggsae</name>
    <dbReference type="NCBI Taxonomy" id="6238"/>
    <lineage>
        <taxon>Eukaryota</taxon>
        <taxon>Metazoa</taxon>
        <taxon>Ecdysozoa</taxon>
        <taxon>Nematoda</taxon>
        <taxon>Chromadorea</taxon>
        <taxon>Rhabditida</taxon>
        <taxon>Rhabditina</taxon>
        <taxon>Rhabditomorpha</taxon>
        <taxon>Rhabditoidea</taxon>
        <taxon>Rhabditidae</taxon>
        <taxon>Peloderinae</taxon>
        <taxon>Caenorhabditis</taxon>
    </lineage>
</organism>
<sequence length="125" mass="14411">MVSSIHLSTQWSVFLLYVSSQPLLLATMPVGTRNLSKEANTEKLRLEQNFAIRWVLKTSHLPSLLNEKKISWKTHGQNIMISTERSMWYCFYKALCSSTGTKVEVKIKFPSYLKQDSFCDKRSCA</sequence>
<dbReference type="Proteomes" id="UP000827892">
    <property type="component" value="Chromosome X"/>
</dbReference>
<feature type="chain" id="PRO_5042083769" evidence="1">
    <location>
        <begin position="21"/>
        <end position="125"/>
    </location>
</feature>